<evidence type="ECO:0000256" key="9">
    <source>
        <dbReference type="SAM" id="Phobius"/>
    </source>
</evidence>
<keyword evidence="11" id="KW-0966">Cell projection</keyword>
<dbReference type="RefSeq" id="WP_215820904.1">
    <property type="nucleotide sequence ID" value="NZ_JAGSOY010000045.1"/>
</dbReference>
<evidence type="ECO:0000256" key="7">
    <source>
        <dbReference type="ARBA" id="ARBA00022989"/>
    </source>
</evidence>
<dbReference type="Pfam" id="PF01618">
    <property type="entry name" value="MotA_ExbB"/>
    <property type="match status" value="1"/>
</dbReference>
<comment type="subcellular location">
    <subcellularLocation>
        <location evidence="1">Cell membrane</location>
        <topology evidence="1">Multi-pass membrane protein</topology>
    </subcellularLocation>
</comment>
<feature type="transmembrane region" description="Helical" evidence="9">
    <location>
        <begin position="145"/>
        <end position="166"/>
    </location>
</feature>
<evidence type="ECO:0000256" key="8">
    <source>
        <dbReference type="ARBA" id="ARBA00023136"/>
    </source>
</evidence>
<dbReference type="Proteomes" id="UP000690515">
    <property type="component" value="Unassembled WGS sequence"/>
</dbReference>
<evidence type="ECO:0000313" key="11">
    <source>
        <dbReference type="EMBL" id="MBU2712676.1"/>
    </source>
</evidence>
<gene>
    <name evidence="11" type="primary">pomA</name>
    <name evidence="11" type="ORF">KCG35_16530</name>
</gene>
<dbReference type="InterPro" id="IPR000540">
    <property type="entry name" value="Flag_MotA_CS"/>
</dbReference>
<keyword evidence="11" id="KW-0282">Flagellum</keyword>
<dbReference type="InterPro" id="IPR002898">
    <property type="entry name" value="MotA_ExbB_proton_chnl"/>
</dbReference>
<reference evidence="11 12" key="1">
    <citation type="submission" date="2021-04" db="EMBL/GenBank/DDBJ databases">
        <authorList>
            <person name="Pira H."/>
            <person name="Risdian C."/>
            <person name="Wink J."/>
        </authorList>
    </citation>
    <scope>NUCLEOTIDE SEQUENCE [LARGE SCALE GENOMIC DNA]</scope>
    <source>
        <strain evidence="11 12">WH53</strain>
    </source>
</reference>
<keyword evidence="8 9" id="KW-0472">Membrane</keyword>
<keyword evidence="7 9" id="KW-1133">Transmembrane helix</keyword>
<evidence type="ECO:0000259" key="10">
    <source>
        <dbReference type="Pfam" id="PF01618"/>
    </source>
</evidence>
<keyword evidence="5 9" id="KW-0812">Transmembrane</keyword>
<keyword evidence="3" id="KW-0813">Transport</keyword>
<accession>A0ABS5ZF35</accession>
<name>A0ABS5ZF35_9GAMM</name>
<evidence type="ECO:0000256" key="4">
    <source>
        <dbReference type="ARBA" id="ARBA00022475"/>
    </source>
</evidence>
<evidence type="ECO:0000256" key="1">
    <source>
        <dbReference type="ARBA" id="ARBA00004651"/>
    </source>
</evidence>
<comment type="similarity">
    <text evidence="2">Belongs to the MotA family.</text>
</comment>
<evidence type="ECO:0000313" key="12">
    <source>
        <dbReference type="Proteomes" id="UP000690515"/>
    </source>
</evidence>
<dbReference type="EMBL" id="JAGSOY010000045">
    <property type="protein sequence ID" value="MBU2712676.1"/>
    <property type="molecule type" value="Genomic_DNA"/>
</dbReference>
<organism evidence="11 12">
    <name type="scientific">Zooshikella harenae</name>
    <dbReference type="NCBI Taxonomy" id="2827238"/>
    <lineage>
        <taxon>Bacteria</taxon>
        <taxon>Pseudomonadati</taxon>
        <taxon>Pseudomonadota</taxon>
        <taxon>Gammaproteobacteria</taxon>
        <taxon>Oceanospirillales</taxon>
        <taxon>Zooshikellaceae</taxon>
        <taxon>Zooshikella</taxon>
    </lineage>
</organism>
<feature type="domain" description="MotA/TolQ/ExbB proton channel" evidence="10">
    <location>
        <begin position="98"/>
        <end position="212"/>
    </location>
</feature>
<keyword evidence="12" id="KW-1185">Reference proteome</keyword>
<feature type="transmembrane region" description="Helical" evidence="9">
    <location>
        <begin position="28"/>
        <end position="47"/>
    </location>
</feature>
<dbReference type="InterPro" id="IPR047055">
    <property type="entry name" value="MotA-like"/>
</dbReference>
<evidence type="ECO:0000256" key="2">
    <source>
        <dbReference type="ARBA" id="ARBA00008038"/>
    </source>
</evidence>
<evidence type="ECO:0000256" key="6">
    <source>
        <dbReference type="ARBA" id="ARBA00022779"/>
    </source>
</evidence>
<dbReference type="NCBIfam" id="NF006527">
    <property type="entry name" value="PRK08990.1"/>
    <property type="match status" value="1"/>
</dbReference>
<evidence type="ECO:0000256" key="5">
    <source>
        <dbReference type="ARBA" id="ARBA00022692"/>
    </source>
</evidence>
<dbReference type="PROSITE" id="PS01307">
    <property type="entry name" value="MOTA"/>
    <property type="match status" value="1"/>
</dbReference>
<protein>
    <submittedName>
        <fullName evidence="11">Flagellar motor protein PomA</fullName>
    </submittedName>
</protein>
<keyword evidence="11" id="KW-0969">Cilium</keyword>
<dbReference type="PANTHER" id="PTHR30433:SF2">
    <property type="entry name" value="MOTILITY PROTEIN A"/>
    <property type="match status" value="1"/>
</dbReference>
<proteinExistence type="inferred from homology"/>
<feature type="transmembrane region" description="Helical" evidence="9">
    <location>
        <begin position="178"/>
        <end position="198"/>
    </location>
</feature>
<keyword evidence="6" id="KW-0283">Flagellar rotation</keyword>
<evidence type="ECO:0000256" key="3">
    <source>
        <dbReference type="ARBA" id="ARBA00022448"/>
    </source>
</evidence>
<dbReference type="PANTHER" id="PTHR30433">
    <property type="entry name" value="CHEMOTAXIS PROTEIN MOTA"/>
    <property type="match status" value="1"/>
</dbReference>
<comment type="caution">
    <text evidence="11">The sequence shown here is derived from an EMBL/GenBank/DDBJ whole genome shotgun (WGS) entry which is preliminary data.</text>
</comment>
<sequence length="255" mass="27100">MDLATLAGLLGGLAIVLAAILLGGSALVFINVPSILIVIIGTLFVVLMKFNLKQFFGAFGVAGKSFKFSPIDLPSLINEIIELADLARKSGLLALEEKEVGHPFLKYGLQLLVDGHDPAVVKRLLTRDMALAVTRHETGAKIFTAMGDVAPAMGMIGTLIGLVQMLSNMDDPKSIGPAMAVALLTTLYGAMIANMIAIPIADKLTIRRNEEALSKALIIDALLAIQEGQNPRVIDSMLRTYLPGAQRVQEEGAEA</sequence>
<keyword evidence="4" id="KW-1003">Cell membrane</keyword>